<reference evidence="2 3" key="2">
    <citation type="submission" date="2008-10" db="EMBL/GenBank/DDBJ databases">
        <authorList>
            <person name="Fulton L."/>
            <person name="Clifton S."/>
            <person name="Fulton B."/>
            <person name="Xu J."/>
            <person name="Minx P."/>
            <person name="Pepin K.H."/>
            <person name="Johnson M."/>
            <person name="Thiruvilangam P."/>
            <person name="Bhonagiri V."/>
            <person name="Nash W.E."/>
            <person name="Mardis E.R."/>
            <person name="Wilson R.K."/>
        </authorList>
    </citation>
    <scope>NUCLEOTIDE SEQUENCE [LARGE SCALE GENOMIC DNA]</scope>
    <source>
        <strain evidence="2 3">DSM 13279</strain>
    </source>
</reference>
<dbReference type="PANTHER" id="PTHR46246:SF1">
    <property type="entry name" value="GUANOSINE-3',5'-BIS(DIPHOSPHATE) 3'-PYROPHOSPHOHYDROLASE MESH1"/>
    <property type="match status" value="1"/>
</dbReference>
<dbReference type="AlphaFoldDB" id="B6G8V1"/>
<evidence type="ECO:0000313" key="2">
    <source>
        <dbReference type="EMBL" id="EEA91350.1"/>
    </source>
</evidence>
<keyword evidence="3" id="KW-1185">Reference proteome</keyword>
<evidence type="ECO:0000256" key="1">
    <source>
        <dbReference type="SAM" id="MobiDB-lite"/>
    </source>
</evidence>
<gene>
    <name evidence="2" type="ORF">COLSTE_00492</name>
</gene>
<dbReference type="InterPro" id="IPR052194">
    <property type="entry name" value="MESH1"/>
</dbReference>
<dbReference type="Gene3D" id="1.10.3210.10">
    <property type="entry name" value="Hypothetical protein af1432"/>
    <property type="match status" value="1"/>
</dbReference>
<protein>
    <recommendedName>
        <fullName evidence="4">HD domain protein</fullName>
    </recommendedName>
</protein>
<accession>B6G8V1</accession>
<dbReference type="HOGENOM" id="CLU_109398_1_0_11"/>
<dbReference type="Proteomes" id="UP000003560">
    <property type="component" value="Unassembled WGS sequence"/>
</dbReference>
<reference evidence="2 3" key="1">
    <citation type="submission" date="2008-10" db="EMBL/GenBank/DDBJ databases">
        <title>Draft genome sequence of Collinsella stercoris (DSM 13279).</title>
        <authorList>
            <person name="Sudarsanam P."/>
            <person name="Ley R."/>
            <person name="Guruge J."/>
            <person name="Turnbaugh P.J."/>
            <person name="Mahowald M."/>
            <person name="Liep D."/>
            <person name="Gordon J."/>
        </authorList>
    </citation>
    <scope>NUCLEOTIDE SEQUENCE [LARGE SCALE GENOMIC DNA]</scope>
    <source>
        <strain evidence="2 3">DSM 13279</strain>
    </source>
</reference>
<organism evidence="2 3">
    <name type="scientific">Collinsella stercoris DSM 13279</name>
    <dbReference type="NCBI Taxonomy" id="445975"/>
    <lineage>
        <taxon>Bacteria</taxon>
        <taxon>Bacillati</taxon>
        <taxon>Actinomycetota</taxon>
        <taxon>Coriobacteriia</taxon>
        <taxon>Coriobacteriales</taxon>
        <taxon>Coriobacteriaceae</taxon>
        <taxon>Collinsella</taxon>
    </lineage>
</organism>
<dbReference type="PANTHER" id="PTHR46246">
    <property type="entry name" value="GUANOSINE-3',5'-BIS(DIPHOSPHATE) 3'-PYROPHOSPHOHYDROLASE MESH1"/>
    <property type="match status" value="1"/>
</dbReference>
<comment type="caution">
    <text evidence="2">The sequence shown here is derived from an EMBL/GenBank/DDBJ whole genome shotgun (WGS) entry which is preliminary data.</text>
</comment>
<dbReference type="SUPFAM" id="SSF109604">
    <property type="entry name" value="HD-domain/PDEase-like"/>
    <property type="match status" value="1"/>
</dbReference>
<proteinExistence type="predicted"/>
<evidence type="ECO:0000313" key="3">
    <source>
        <dbReference type="Proteomes" id="UP000003560"/>
    </source>
</evidence>
<dbReference type="Pfam" id="PF13328">
    <property type="entry name" value="HD_4"/>
    <property type="match status" value="1"/>
</dbReference>
<sequence>MRTTRKEPPMIYTALTNRAMQIAYEAHAGQVDKCGTPYVFHPYHLAEQMPDEVTTCVALLHDVVEDTPITLDELEREFPSEVTEPLRLLTHDPAVPYRDYIDALVVDPVARTVKRADLMHNLDETRFEGCGRVDEAELSRRRERYRVALGVLDEGEQLGLMLEHRSAAAADIESARLTPLAGVAFEEFRSTLDTPPPESTRDLLAREETWV</sequence>
<dbReference type="GO" id="GO:0008893">
    <property type="term" value="F:guanosine-3',5'-bis(diphosphate) 3'-diphosphatase activity"/>
    <property type="evidence" value="ECO:0007669"/>
    <property type="project" value="TreeGrafter"/>
</dbReference>
<dbReference type="EMBL" id="ABXJ01000027">
    <property type="protein sequence ID" value="EEA91350.1"/>
    <property type="molecule type" value="Genomic_DNA"/>
</dbReference>
<dbReference type="STRING" id="445975.COLSTE_00492"/>
<feature type="region of interest" description="Disordered" evidence="1">
    <location>
        <begin position="191"/>
        <end position="211"/>
    </location>
</feature>
<name>B6G8V1_9ACTN</name>
<dbReference type="eggNOG" id="COG0317">
    <property type="taxonomic scope" value="Bacteria"/>
</dbReference>
<evidence type="ECO:0008006" key="4">
    <source>
        <dbReference type="Google" id="ProtNLM"/>
    </source>
</evidence>
<feature type="compositionally biased region" description="Basic and acidic residues" evidence="1">
    <location>
        <begin position="199"/>
        <end position="211"/>
    </location>
</feature>